<dbReference type="RefSeq" id="WP_137089315.1">
    <property type="nucleotide sequence ID" value="NZ_CP028923.1"/>
</dbReference>
<evidence type="ECO:0008006" key="4">
    <source>
        <dbReference type="Google" id="ProtNLM"/>
    </source>
</evidence>
<keyword evidence="1" id="KW-0732">Signal</keyword>
<dbReference type="OrthoDB" id="5493262at2"/>
<dbReference type="KEGG" id="fpf:DCC35_02580"/>
<name>A0A4D7JGA6_9BACT</name>
<feature type="chain" id="PRO_5020457138" description="DUF1684 domain-containing protein" evidence="1">
    <location>
        <begin position="23"/>
        <end position="199"/>
    </location>
</feature>
<sequence>MKYPFFYLILFCLCLSTSFGQNYEQEILEHRISKDSSFLTDEDSPVEEKNSFKGLNYFSVDPSFKVSGELVKFPGLKMKTFETSSGIQKTYKLYGKLTFTLKGEKFSLPVYQSMIALNGYKDYLFVPFMDQTTGLESYAAGRYLDFSIPEDFDNVIVDFNYSYNPYCAYSEGYSCPIPGKESYLDIEITAGEKDYKDSI</sequence>
<protein>
    <recommendedName>
        <fullName evidence="4">DUF1684 domain-containing protein</fullName>
    </recommendedName>
</protein>
<evidence type="ECO:0000313" key="3">
    <source>
        <dbReference type="Proteomes" id="UP000298616"/>
    </source>
</evidence>
<dbReference type="EMBL" id="CP028923">
    <property type="protein sequence ID" value="QCK13717.1"/>
    <property type="molecule type" value="Genomic_DNA"/>
</dbReference>
<evidence type="ECO:0000256" key="1">
    <source>
        <dbReference type="SAM" id="SignalP"/>
    </source>
</evidence>
<gene>
    <name evidence="2" type="ORF">DCC35_02580</name>
</gene>
<proteinExistence type="predicted"/>
<evidence type="ECO:0000313" key="2">
    <source>
        <dbReference type="EMBL" id="QCK13717.1"/>
    </source>
</evidence>
<dbReference type="AlphaFoldDB" id="A0A4D7JGA6"/>
<dbReference type="Proteomes" id="UP000298616">
    <property type="component" value="Chromosome"/>
</dbReference>
<accession>A0A4D7JGA6</accession>
<dbReference type="Pfam" id="PF07920">
    <property type="entry name" value="DUF1684"/>
    <property type="match status" value="1"/>
</dbReference>
<feature type="signal peptide" evidence="1">
    <location>
        <begin position="1"/>
        <end position="22"/>
    </location>
</feature>
<organism evidence="2 3">
    <name type="scientific">Mangrovivirga cuniculi</name>
    <dbReference type="NCBI Taxonomy" id="2715131"/>
    <lineage>
        <taxon>Bacteria</taxon>
        <taxon>Pseudomonadati</taxon>
        <taxon>Bacteroidota</taxon>
        <taxon>Cytophagia</taxon>
        <taxon>Cytophagales</taxon>
        <taxon>Mangrovivirgaceae</taxon>
        <taxon>Mangrovivirga</taxon>
    </lineage>
</organism>
<dbReference type="PANTHER" id="PTHR41913">
    <property type="entry name" value="DUF1684 DOMAIN-CONTAINING PROTEIN"/>
    <property type="match status" value="1"/>
</dbReference>
<dbReference type="PANTHER" id="PTHR41913:SF1">
    <property type="entry name" value="DUF1684 DOMAIN-CONTAINING PROTEIN"/>
    <property type="match status" value="1"/>
</dbReference>
<reference evidence="2 3" key="1">
    <citation type="submission" date="2018-04" db="EMBL/GenBank/DDBJ databases">
        <title>Complete genome uncultured novel isolate.</title>
        <authorList>
            <person name="Merlino G."/>
        </authorList>
    </citation>
    <scope>NUCLEOTIDE SEQUENCE [LARGE SCALE GENOMIC DNA]</scope>
    <source>
        <strain evidence="3">R1DC9</strain>
    </source>
</reference>
<dbReference type="InterPro" id="IPR012467">
    <property type="entry name" value="DUF1684"/>
</dbReference>
<keyword evidence="3" id="KW-1185">Reference proteome</keyword>